<proteinExistence type="predicted"/>
<name>A0A834IBN1_RHYFE</name>
<gene>
    <name evidence="1" type="ORF">GWI33_016184</name>
</gene>
<comment type="caution">
    <text evidence="1">The sequence shown here is derived from an EMBL/GenBank/DDBJ whole genome shotgun (WGS) entry which is preliminary data.</text>
</comment>
<reference evidence="1" key="1">
    <citation type="submission" date="2020-08" db="EMBL/GenBank/DDBJ databases">
        <title>Genome sequencing and assembly of the red palm weevil Rhynchophorus ferrugineus.</title>
        <authorList>
            <person name="Dias G.B."/>
            <person name="Bergman C.M."/>
            <person name="Manee M."/>
        </authorList>
    </citation>
    <scope>NUCLEOTIDE SEQUENCE</scope>
    <source>
        <strain evidence="1">AA-2017</strain>
        <tissue evidence="1">Whole larva</tissue>
    </source>
</reference>
<keyword evidence="2" id="KW-1185">Reference proteome</keyword>
<evidence type="ECO:0000313" key="1">
    <source>
        <dbReference type="EMBL" id="KAF7270882.1"/>
    </source>
</evidence>
<organism evidence="1 2">
    <name type="scientific">Rhynchophorus ferrugineus</name>
    <name type="common">Red palm weevil</name>
    <name type="synonym">Curculio ferrugineus</name>
    <dbReference type="NCBI Taxonomy" id="354439"/>
    <lineage>
        <taxon>Eukaryota</taxon>
        <taxon>Metazoa</taxon>
        <taxon>Ecdysozoa</taxon>
        <taxon>Arthropoda</taxon>
        <taxon>Hexapoda</taxon>
        <taxon>Insecta</taxon>
        <taxon>Pterygota</taxon>
        <taxon>Neoptera</taxon>
        <taxon>Endopterygota</taxon>
        <taxon>Coleoptera</taxon>
        <taxon>Polyphaga</taxon>
        <taxon>Cucujiformia</taxon>
        <taxon>Curculionidae</taxon>
        <taxon>Dryophthorinae</taxon>
        <taxon>Rhynchophorus</taxon>
    </lineage>
</organism>
<dbReference type="Proteomes" id="UP000625711">
    <property type="component" value="Unassembled WGS sequence"/>
</dbReference>
<evidence type="ECO:0000313" key="2">
    <source>
        <dbReference type="Proteomes" id="UP000625711"/>
    </source>
</evidence>
<sequence length="70" mass="7652">MPGKGETMGEQQSVKSIAAKLELNDALIVCQSRSPDDPERQGDVARSVIVSLRYLGGRPLPAFFVVDFIF</sequence>
<dbReference type="EMBL" id="JAACXV010014049">
    <property type="protein sequence ID" value="KAF7270882.1"/>
    <property type="molecule type" value="Genomic_DNA"/>
</dbReference>
<dbReference type="AlphaFoldDB" id="A0A834IBN1"/>
<protein>
    <submittedName>
        <fullName evidence="1">Uncharacterized protein</fullName>
    </submittedName>
</protein>
<accession>A0A834IBN1</accession>